<accession>A0AAN9PX08</accession>
<dbReference type="EMBL" id="JAYMYQ010000008">
    <property type="protein sequence ID" value="KAK7315605.1"/>
    <property type="molecule type" value="Genomic_DNA"/>
</dbReference>
<gene>
    <name evidence="1" type="ORF">VNO77_34167</name>
</gene>
<protein>
    <submittedName>
        <fullName evidence="1">Uncharacterized protein</fullName>
    </submittedName>
</protein>
<comment type="caution">
    <text evidence="1">The sequence shown here is derived from an EMBL/GenBank/DDBJ whole genome shotgun (WGS) entry which is preliminary data.</text>
</comment>
<dbReference type="Proteomes" id="UP001367508">
    <property type="component" value="Unassembled WGS sequence"/>
</dbReference>
<evidence type="ECO:0000313" key="2">
    <source>
        <dbReference type="Proteomes" id="UP001367508"/>
    </source>
</evidence>
<evidence type="ECO:0000313" key="1">
    <source>
        <dbReference type="EMBL" id="KAK7315605.1"/>
    </source>
</evidence>
<name>A0AAN9PX08_CANGL</name>
<dbReference type="AlphaFoldDB" id="A0AAN9PX08"/>
<sequence>MTSGRLRHAPATTPCMLCFRRSRSIVTSKECYESWDLRVLDCNARSTKRATDESNHSSSIREPFDIVNMDPYSLPWTAVIPLMLLEWRANGKTDL</sequence>
<organism evidence="1 2">
    <name type="scientific">Canavalia gladiata</name>
    <name type="common">Sword bean</name>
    <name type="synonym">Dolichos gladiatus</name>
    <dbReference type="NCBI Taxonomy" id="3824"/>
    <lineage>
        <taxon>Eukaryota</taxon>
        <taxon>Viridiplantae</taxon>
        <taxon>Streptophyta</taxon>
        <taxon>Embryophyta</taxon>
        <taxon>Tracheophyta</taxon>
        <taxon>Spermatophyta</taxon>
        <taxon>Magnoliopsida</taxon>
        <taxon>eudicotyledons</taxon>
        <taxon>Gunneridae</taxon>
        <taxon>Pentapetalae</taxon>
        <taxon>rosids</taxon>
        <taxon>fabids</taxon>
        <taxon>Fabales</taxon>
        <taxon>Fabaceae</taxon>
        <taxon>Papilionoideae</taxon>
        <taxon>50 kb inversion clade</taxon>
        <taxon>NPAAA clade</taxon>
        <taxon>indigoferoid/millettioid clade</taxon>
        <taxon>Phaseoleae</taxon>
        <taxon>Canavalia</taxon>
    </lineage>
</organism>
<keyword evidence="2" id="KW-1185">Reference proteome</keyword>
<proteinExistence type="predicted"/>
<reference evidence="1 2" key="1">
    <citation type="submission" date="2024-01" db="EMBL/GenBank/DDBJ databases">
        <title>The genomes of 5 underutilized Papilionoideae crops provide insights into root nodulation and disease resistanc.</title>
        <authorList>
            <person name="Jiang F."/>
        </authorList>
    </citation>
    <scope>NUCLEOTIDE SEQUENCE [LARGE SCALE GENOMIC DNA]</scope>
    <source>
        <strain evidence="1">LVBAO_FW01</strain>
        <tissue evidence="1">Leaves</tissue>
    </source>
</reference>